<feature type="compositionally biased region" description="Polar residues" evidence="5">
    <location>
        <begin position="800"/>
        <end position="824"/>
    </location>
</feature>
<feature type="region of interest" description="Disordered" evidence="5">
    <location>
        <begin position="797"/>
        <end position="860"/>
    </location>
</feature>
<dbReference type="Pfam" id="PF14737">
    <property type="entry name" value="DUF4470"/>
    <property type="match status" value="1"/>
</dbReference>
<comment type="caution">
    <text evidence="7">The sequence shown here is derived from an EMBL/GenBank/DDBJ whole genome shotgun (WGS) entry which is preliminary data.</text>
</comment>
<keyword evidence="3" id="KW-0862">Zinc</keyword>
<dbReference type="GeneID" id="92037186"/>
<evidence type="ECO:0000256" key="2">
    <source>
        <dbReference type="ARBA" id="ARBA00022771"/>
    </source>
</evidence>
<reference evidence="7 8" key="1">
    <citation type="submission" date="2024-04" db="EMBL/GenBank/DDBJ databases">
        <title>Phyllosticta paracitricarpa is synonymous to the EU quarantine fungus P. citricarpa based on phylogenomic analyses.</title>
        <authorList>
            <consortium name="Lawrence Berkeley National Laboratory"/>
            <person name="Van ingen-buijs V.A."/>
            <person name="Van westerhoven A.C."/>
            <person name="Haridas S."/>
            <person name="Skiadas P."/>
            <person name="Martin F."/>
            <person name="Groenewald J.Z."/>
            <person name="Crous P.W."/>
            <person name="Seidl M.F."/>
        </authorList>
    </citation>
    <scope>NUCLEOTIDE SEQUENCE [LARGE SCALE GENOMIC DNA]</scope>
    <source>
        <strain evidence="7 8">CPC 17464</strain>
    </source>
</reference>
<dbReference type="InterPro" id="IPR002893">
    <property type="entry name" value="Znf_MYND"/>
</dbReference>
<feature type="region of interest" description="Disordered" evidence="5">
    <location>
        <begin position="345"/>
        <end position="386"/>
    </location>
</feature>
<evidence type="ECO:0000256" key="3">
    <source>
        <dbReference type="ARBA" id="ARBA00022833"/>
    </source>
</evidence>
<evidence type="ECO:0000259" key="6">
    <source>
        <dbReference type="PROSITE" id="PS50865"/>
    </source>
</evidence>
<evidence type="ECO:0000256" key="5">
    <source>
        <dbReference type="SAM" id="MobiDB-lite"/>
    </source>
</evidence>
<feature type="compositionally biased region" description="Low complexity" evidence="5">
    <location>
        <begin position="354"/>
        <end position="373"/>
    </location>
</feature>
<organism evidence="7 8">
    <name type="scientific">Phyllosticta citribraziliensis</name>
    <dbReference type="NCBI Taxonomy" id="989973"/>
    <lineage>
        <taxon>Eukaryota</taxon>
        <taxon>Fungi</taxon>
        <taxon>Dikarya</taxon>
        <taxon>Ascomycota</taxon>
        <taxon>Pezizomycotina</taxon>
        <taxon>Dothideomycetes</taxon>
        <taxon>Dothideomycetes incertae sedis</taxon>
        <taxon>Botryosphaeriales</taxon>
        <taxon>Phyllostictaceae</taxon>
        <taxon>Phyllosticta</taxon>
    </lineage>
</organism>
<evidence type="ECO:0000313" key="7">
    <source>
        <dbReference type="EMBL" id="KAK7532177.1"/>
    </source>
</evidence>
<gene>
    <name evidence="7" type="ORF">J3D65DRAFT_96318</name>
</gene>
<evidence type="ECO:0000256" key="4">
    <source>
        <dbReference type="PROSITE-ProRule" id="PRU00134"/>
    </source>
</evidence>
<name>A0ABR1LAA7_9PEZI</name>
<evidence type="ECO:0000256" key="1">
    <source>
        <dbReference type="ARBA" id="ARBA00022723"/>
    </source>
</evidence>
<dbReference type="Pfam" id="PF01753">
    <property type="entry name" value="zf-MYND"/>
    <property type="match status" value="1"/>
</dbReference>
<feature type="compositionally biased region" description="Low complexity" evidence="5">
    <location>
        <begin position="827"/>
        <end position="837"/>
    </location>
</feature>
<dbReference type="RefSeq" id="XP_066651845.1">
    <property type="nucleotide sequence ID" value="XM_066804280.1"/>
</dbReference>
<dbReference type="PROSITE" id="PS50865">
    <property type="entry name" value="ZF_MYND_2"/>
    <property type="match status" value="1"/>
</dbReference>
<keyword evidence="2 4" id="KW-0863">Zinc-finger</keyword>
<protein>
    <recommendedName>
        <fullName evidence="6">MYND-type domain-containing protein</fullName>
    </recommendedName>
</protein>
<dbReference type="InterPro" id="IPR027974">
    <property type="entry name" value="DUF4470"/>
</dbReference>
<dbReference type="PANTHER" id="PTHR10237:SF14">
    <property type="entry name" value="MYND-TYPE DOMAIN-CONTAINING PROTEIN"/>
    <property type="match status" value="1"/>
</dbReference>
<dbReference type="Gene3D" id="6.10.140.2220">
    <property type="match status" value="1"/>
</dbReference>
<proteinExistence type="predicted"/>
<dbReference type="SUPFAM" id="SSF144232">
    <property type="entry name" value="HIT/MYND zinc finger-like"/>
    <property type="match status" value="1"/>
</dbReference>
<dbReference type="InterPro" id="IPR024119">
    <property type="entry name" value="TF_DEAF-1"/>
</dbReference>
<feature type="domain" description="MYND-type" evidence="6">
    <location>
        <begin position="1244"/>
        <end position="1287"/>
    </location>
</feature>
<dbReference type="Proteomes" id="UP001360953">
    <property type="component" value="Unassembled WGS sequence"/>
</dbReference>
<dbReference type="PROSITE" id="PS01360">
    <property type="entry name" value="ZF_MYND_1"/>
    <property type="match status" value="1"/>
</dbReference>
<keyword evidence="8" id="KW-1185">Reference proteome</keyword>
<keyword evidence="1" id="KW-0479">Metal-binding</keyword>
<accession>A0ABR1LAA7</accession>
<sequence>MAAPTRLDIAPLFRPAGNSPPVYLAQYLRREEAAKILSLGCGDIRNVLFTAYCERDHDRLLDITCCDVEKMVIARNIFLLSIFIDSESSAVTDAAVFGIFTDMVLNEETFQFFRKQGKKLRQRAKTLERWHNSIYGKVIRFCDSASLDRVREVWECYSRGDASDYTQFETMLKGARDVGKAKGVSAELLMASAPLNTGPHTLLETMRETYWKLGQLGYESEEEVKEGRLWNPTFGCRAAHTVIHPSTFPLEGFHLALGQDLFDGFSPMTELPPEAAKKLSQMAPGMMQFFAWCRAFRRGCQDGKITLRFAVGDALAFCYVLRDLHPGTPQPASRWAPRGRLKMQNMDLNSPDYTPEVSSEPEASEASVTAAGPGKKGPKAKSKTPETNFKAPIRFNAIDTGRLVDKCGSLNILLATAPLLDWSLSSTLVTEASLTEDPNETGVLVGFFPGHFDTIALVIGLMPVEFWCNTTSVPPVSRTFSLLAQRLLRKHPTVKTRLCWKSCIANDVILDGMGRFSGLSYGANALASFVHILYANMFGPGEGTLPRKVKRGSPLLHHTQATFVAFLERIKHTSVTAWGIFAKDFLSQFDEAAKSTGRGYFSELLVQLHRFGVLDFADSRRLLGPPFANATLVHATLRIPREVFQRLWGINLSKLGDLRVVCTVWHSESVIMDFGVLRMTFGTIRESGHVFGRRSWRLVIDEDQDGWLGFSPLLVTFCAPSLTFSEPDLVVAFRLEQDSKTAEVLGPILGPSMVIFETGLDNEEGVFVCSEPPVIHSPEDITDQRHDRLVPRDLIAPRRQNPTGANPQQSSPANGTVASASVEDQQAAVAARTSASAEDQGDASAAGVLQNGHDPASTGFASKELPEKQLQPEMLFKVRLHVVMNEVGEMGAMSAQLSLKSGEWKMKFANGAKVTAKLASPCGLAVSMEGSESLGHILFPVPLIQSKFLVVGDPEENTVTVTVGPGDPLEERYVPILMWPNYLFDGTIVVNGVSSLALDGLPTFDKSRIGDVEGLKSLIFHILSSPEARIPHDGMVRSCDPRISFKNDLMELFKGAAGLDRPLKTFFIFCDEANKDRFMICVSALRFDMNEQSIVLDAAIVAVTARNRTRVKIFANTCFNKHGSPGDEVRRIYFSNREVPLWNRMFAGAVERARTWSHRDDCEYKAVGHMPLSYDVYKEFLCSCGHGKLPENFYPRNAPGWDKLQETAVRAAISPCFVSMLVEPQRMNKLVAECAGRKADDTDCFNCRKTPEQLGGKTMSKCAGCGVAKYCSRECQKEAWKMHKSMCSFYTGFGNNDRER</sequence>
<dbReference type="PANTHER" id="PTHR10237">
    <property type="entry name" value="DEFORMED EPIDERMAL AUTOREGULATORY FACTOR 1 HOMOLOG SUPPRESSIN"/>
    <property type="match status" value="1"/>
</dbReference>
<evidence type="ECO:0000313" key="8">
    <source>
        <dbReference type="Proteomes" id="UP001360953"/>
    </source>
</evidence>
<dbReference type="EMBL" id="JBBPEH010000011">
    <property type="protein sequence ID" value="KAK7532177.1"/>
    <property type="molecule type" value="Genomic_DNA"/>
</dbReference>